<evidence type="ECO:0000313" key="1">
    <source>
        <dbReference type="EMBL" id="KAJ9697188.1"/>
    </source>
</evidence>
<accession>A0AA38ZXL4</accession>
<dbReference type="PANTHER" id="PTHR47926">
    <property type="entry name" value="PENTATRICOPEPTIDE REPEAT-CONTAINING PROTEIN"/>
    <property type="match status" value="1"/>
</dbReference>
<dbReference type="PANTHER" id="PTHR47926:SF456">
    <property type="entry name" value="PENTATRICOPEPTIDE REPEAT-CONTAINING PROTEIN ELI1, CHLOROPLASTIC"/>
    <property type="match status" value="1"/>
</dbReference>
<sequence>MRLTFNKWFSRFFTKKEIRILVAKAKPKEATVLFVLFACEQLRALEVGRWVHSYIENNGTPFHVHIGMALADMYSTCGSLEDAHHT</sequence>
<reference evidence="1 2" key="1">
    <citation type="journal article" date="2023" name="BMC Biotechnol.">
        <title>Vitis rotundifolia cv Carlos genome sequencing.</title>
        <authorList>
            <person name="Huff M."/>
            <person name="Hulse-Kemp A."/>
            <person name="Scheffler B."/>
            <person name="Youngblood R."/>
            <person name="Simpson S."/>
            <person name="Babiker E."/>
            <person name="Staton M."/>
        </authorList>
    </citation>
    <scope>NUCLEOTIDE SEQUENCE [LARGE SCALE GENOMIC DNA]</scope>
    <source>
        <tissue evidence="1">Leaf</tissue>
    </source>
</reference>
<organism evidence="1 2">
    <name type="scientific">Vitis rotundifolia</name>
    <name type="common">Muscadine grape</name>
    <dbReference type="NCBI Taxonomy" id="103349"/>
    <lineage>
        <taxon>Eukaryota</taxon>
        <taxon>Viridiplantae</taxon>
        <taxon>Streptophyta</taxon>
        <taxon>Embryophyta</taxon>
        <taxon>Tracheophyta</taxon>
        <taxon>Spermatophyta</taxon>
        <taxon>Magnoliopsida</taxon>
        <taxon>eudicotyledons</taxon>
        <taxon>Gunneridae</taxon>
        <taxon>Pentapetalae</taxon>
        <taxon>rosids</taxon>
        <taxon>Vitales</taxon>
        <taxon>Vitaceae</taxon>
        <taxon>Viteae</taxon>
        <taxon>Vitis</taxon>
    </lineage>
</organism>
<gene>
    <name evidence="1" type="ORF">PVL29_009111</name>
</gene>
<dbReference type="EMBL" id="JARBHA010000007">
    <property type="protein sequence ID" value="KAJ9697188.1"/>
    <property type="molecule type" value="Genomic_DNA"/>
</dbReference>
<protein>
    <submittedName>
        <fullName evidence="1">Uncharacterized protein</fullName>
    </submittedName>
</protein>
<dbReference type="Proteomes" id="UP001168098">
    <property type="component" value="Unassembled WGS sequence"/>
</dbReference>
<dbReference type="GO" id="GO:0009451">
    <property type="term" value="P:RNA modification"/>
    <property type="evidence" value="ECO:0007669"/>
    <property type="project" value="InterPro"/>
</dbReference>
<evidence type="ECO:0000313" key="2">
    <source>
        <dbReference type="Proteomes" id="UP001168098"/>
    </source>
</evidence>
<name>A0AA38ZXL4_VITRO</name>
<dbReference type="AlphaFoldDB" id="A0AA38ZXL4"/>
<keyword evidence="2" id="KW-1185">Reference proteome</keyword>
<comment type="caution">
    <text evidence="1">The sequence shown here is derived from an EMBL/GenBank/DDBJ whole genome shotgun (WGS) entry which is preliminary data.</text>
</comment>
<proteinExistence type="predicted"/>
<dbReference type="GO" id="GO:0003723">
    <property type="term" value="F:RNA binding"/>
    <property type="evidence" value="ECO:0007669"/>
    <property type="project" value="InterPro"/>
</dbReference>
<dbReference type="InterPro" id="IPR046960">
    <property type="entry name" value="PPR_At4g14850-like_plant"/>
</dbReference>